<dbReference type="GeneID" id="90952118"/>
<protein>
    <submittedName>
        <fullName evidence="1">Uncharacterized protein</fullName>
    </submittedName>
</protein>
<evidence type="ECO:0000313" key="2">
    <source>
        <dbReference type="Proteomes" id="UP000595662"/>
    </source>
</evidence>
<reference evidence="1 2" key="1">
    <citation type="submission" date="2020-08" db="EMBL/GenBank/DDBJ databases">
        <title>The completed genome sequence of the pathogenic ascomycete fungus Penicillium digitatum.</title>
        <authorList>
            <person name="Wang M."/>
        </authorList>
    </citation>
    <scope>NUCLEOTIDE SEQUENCE [LARGE SCALE GENOMIC DNA]</scope>
    <source>
        <strain evidence="1 2">PdW03</strain>
    </source>
</reference>
<dbReference type="EMBL" id="CP060777">
    <property type="protein sequence ID" value="QQK45317.1"/>
    <property type="molecule type" value="Genomic_DNA"/>
</dbReference>
<accession>A0A7T6XQN7</accession>
<name>A0A7T6XQN7_PENDI</name>
<evidence type="ECO:0000313" key="1">
    <source>
        <dbReference type="EMBL" id="QQK45317.1"/>
    </source>
</evidence>
<dbReference type="RefSeq" id="XP_065957266.1">
    <property type="nucleotide sequence ID" value="XM_066099539.1"/>
</dbReference>
<gene>
    <name evidence="1" type="ORF">Pdw03_0215</name>
</gene>
<organism evidence="1 2">
    <name type="scientific">Penicillium digitatum</name>
    <name type="common">Green mold</name>
    <dbReference type="NCBI Taxonomy" id="36651"/>
    <lineage>
        <taxon>Eukaryota</taxon>
        <taxon>Fungi</taxon>
        <taxon>Dikarya</taxon>
        <taxon>Ascomycota</taxon>
        <taxon>Pezizomycotina</taxon>
        <taxon>Eurotiomycetes</taxon>
        <taxon>Eurotiomycetidae</taxon>
        <taxon>Eurotiales</taxon>
        <taxon>Aspergillaceae</taxon>
        <taxon>Penicillium</taxon>
    </lineage>
</organism>
<dbReference type="Proteomes" id="UP000595662">
    <property type="component" value="Chromosome 4"/>
</dbReference>
<proteinExistence type="predicted"/>
<sequence length="102" mass="10613">MKSLSTLALDLSVLASEDGASSPSRSNAAALSAPRVAVASTTANVFHSPSLFFLTPPKDPTSAPRGPLLRFGLYQSKFPIWEALSCNKTTTSLVAMVSSSAL</sequence>
<dbReference type="AlphaFoldDB" id="A0A7T6XQN7"/>